<organism evidence="1 2">
    <name type="scientific">Gossypium schwendimanii</name>
    <name type="common">Cotton</name>
    <dbReference type="NCBI Taxonomy" id="34291"/>
    <lineage>
        <taxon>Eukaryota</taxon>
        <taxon>Viridiplantae</taxon>
        <taxon>Streptophyta</taxon>
        <taxon>Embryophyta</taxon>
        <taxon>Tracheophyta</taxon>
        <taxon>Spermatophyta</taxon>
        <taxon>Magnoliopsida</taxon>
        <taxon>eudicotyledons</taxon>
        <taxon>Gunneridae</taxon>
        <taxon>Pentapetalae</taxon>
        <taxon>rosids</taxon>
        <taxon>malvids</taxon>
        <taxon>Malvales</taxon>
        <taxon>Malvaceae</taxon>
        <taxon>Malvoideae</taxon>
        <taxon>Gossypium</taxon>
    </lineage>
</organism>
<keyword evidence="2" id="KW-1185">Reference proteome</keyword>
<evidence type="ECO:0000313" key="1">
    <source>
        <dbReference type="EMBL" id="MBA0869960.1"/>
    </source>
</evidence>
<dbReference type="Proteomes" id="UP000593576">
    <property type="component" value="Unassembled WGS sequence"/>
</dbReference>
<gene>
    <name evidence="1" type="ORF">Goshw_005828</name>
</gene>
<dbReference type="AlphaFoldDB" id="A0A7J9MG65"/>
<sequence length="19" mass="2318">MQPQMLQLLIRVLSKRLHL</sequence>
<name>A0A7J9MG65_GOSSC</name>
<accession>A0A7J9MG65</accession>
<protein>
    <submittedName>
        <fullName evidence="1">Uncharacterized protein</fullName>
    </submittedName>
</protein>
<dbReference type="EMBL" id="JABFAF010000011">
    <property type="protein sequence ID" value="MBA0869960.1"/>
    <property type="molecule type" value="Genomic_DNA"/>
</dbReference>
<proteinExistence type="predicted"/>
<evidence type="ECO:0000313" key="2">
    <source>
        <dbReference type="Proteomes" id="UP000593576"/>
    </source>
</evidence>
<comment type="caution">
    <text evidence="1">The sequence shown here is derived from an EMBL/GenBank/DDBJ whole genome shotgun (WGS) entry which is preliminary data.</text>
</comment>
<reference evidence="1 2" key="1">
    <citation type="journal article" date="2019" name="Genome Biol. Evol.">
        <title>Insights into the evolution of the New World diploid cottons (Gossypium, subgenus Houzingenia) based on genome sequencing.</title>
        <authorList>
            <person name="Grover C.E."/>
            <person name="Arick M.A. 2nd"/>
            <person name="Thrash A."/>
            <person name="Conover J.L."/>
            <person name="Sanders W.S."/>
            <person name="Peterson D.G."/>
            <person name="Frelichowski J.E."/>
            <person name="Scheffler J.A."/>
            <person name="Scheffler B.E."/>
            <person name="Wendel J.F."/>
        </authorList>
    </citation>
    <scope>NUCLEOTIDE SEQUENCE [LARGE SCALE GENOMIC DNA]</scope>
    <source>
        <strain evidence="1">1</strain>
        <tissue evidence="1">Leaf</tissue>
    </source>
</reference>